<organism evidence="2 3">
    <name type="scientific">Amycolatopsis roodepoortensis</name>
    <dbReference type="NCBI Taxonomy" id="700274"/>
    <lineage>
        <taxon>Bacteria</taxon>
        <taxon>Bacillati</taxon>
        <taxon>Actinomycetota</taxon>
        <taxon>Actinomycetes</taxon>
        <taxon>Pseudonocardiales</taxon>
        <taxon>Pseudonocardiaceae</taxon>
        <taxon>Amycolatopsis</taxon>
    </lineage>
</organism>
<reference evidence="2 3" key="1">
    <citation type="submission" date="2020-10" db="EMBL/GenBank/DDBJ databases">
        <title>Sequencing the genomes of 1000 actinobacteria strains.</title>
        <authorList>
            <person name="Klenk H.-P."/>
        </authorList>
    </citation>
    <scope>NUCLEOTIDE SEQUENCE [LARGE SCALE GENOMIC DNA]</scope>
    <source>
        <strain evidence="2 3">DSM 46661</strain>
    </source>
</reference>
<dbReference type="Pfam" id="PF12102">
    <property type="entry name" value="MrcB_N"/>
    <property type="match status" value="1"/>
</dbReference>
<dbReference type="Gene3D" id="3.30.920.90">
    <property type="match status" value="1"/>
</dbReference>
<keyword evidence="3" id="KW-1185">Reference proteome</keyword>
<evidence type="ECO:0000313" key="2">
    <source>
        <dbReference type="EMBL" id="MBE1577663.1"/>
    </source>
</evidence>
<proteinExistence type="predicted"/>
<evidence type="ECO:0000313" key="3">
    <source>
        <dbReference type="Proteomes" id="UP000656548"/>
    </source>
</evidence>
<sequence>MDLRELLSTIAITYDRELGQQAPAARLLRGAGEVLERYVPRGYLVKGSSGQSTAAFVPWIAVFDPDETDSATHGMYVVYLFAADMRSVSLTLLQGSEDLRKVIKGDALANLTGQAGAIRRAMDPNLITGLDERVTLLAPTRVQRPKYYEAGTIIAKRYEIADLPADKRLADDLLRFLRLCEHGIDCRRQLALADPGAIATGERYQPPAAEGFKPKDDSEYEQTIAARKIIKSRKHETLVNTFNDHLRDRGFTTASPHPRDLTATRDGQNWLIEAKVLRRGDAVQATRGALAQLYWYRHVHYTEPRTVRLLALFNEPVGDLCLDVLHANDVHAIWAQKGTWAGTATAVTEGIC</sequence>
<dbReference type="RefSeq" id="WP_192744801.1">
    <property type="nucleotide sequence ID" value="NZ_JADBEJ010000005.1"/>
</dbReference>
<protein>
    <recommendedName>
        <fullName evidence="1">Type IV methyl-directed restriction enzyme EcoKMcrB subunit DNA-binding domain-containing protein</fullName>
    </recommendedName>
</protein>
<evidence type="ECO:0000259" key="1">
    <source>
        <dbReference type="Pfam" id="PF12102"/>
    </source>
</evidence>
<comment type="caution">
    <text evidence="2">The sequence shown here is derived from an EMBL/GenBank/DDBJ whole genome shotgun (WGS) entry which is preliminary data.</text>
</comment>
<feature type="domain" description="Type IV methyl-directed restriction enzyme EcoKMcrB subunit DNA-binding" evidence="1">
    <location>
        <begin position="40"/>
        <end position="179"/>
    </location>
</feature>
<name>A0ABR9LBX4_9PSEU</name>
<gene>
    <name evidence="2" type="ORF">H4W30_004723</name>
</gene>
<dbReference type="InterPro" id="IPR021961">
    <property type="entry name" value="McrB_DNA-bd"/>
</dbReference>
<dbReference type="EMBL" id="JADBEJ010000005">
    <property type="protein sequence ID" value="MBE1577663.1"/>
    <property type="molecule type" value="Genomic_DNA"/>
</dbReference>
<accession>A0ABR9LBX4</accession>
<dbReference type="Proteomes" id="UP000656548">
    <property type="component" value="Unassembled WGS sequence"/>
</dbReference>